<dbReference type="SUPFAM" id="SSF103473">
    <property type="entry name" value="MFS general substrate transporter"/>
    <property type="match status" value="1"/>
</dbReference>
<keyword evidence="3 6" id="KW-0812">Transmembrane</keyword>
<evidence type="ECO:0000256" key="6">
    <source>
        <dbReference type="SAM" id="Phobius"/>
    </source>
</evidence>
<keyword evidence="5 6" id="KW-0472">Membrane</keyword>
<feature type="transmembrane region" description="Helical" evidence="6">
    <location>
        <begin position="101"/>
        <end position="123"/>
    </location>
</feature>
<evidence type="ECO:0000256" key="1">
    <source>
        <dbReference type="ARBA" id="ARBA00004651"/>
    </source>
</evidence>
<dbReference type="GeneID" id="78500672"/>
<keyword evidence="2" id="KW-1003">Cell membrane</keyword>
<dbReference type="PANTHER" id="PTHR43124">
    <property type="entry name" value="PURINE EFFLUX PUMP PBUE"/>
    <property type="match status" value="1"/>
</dbReference>
<protein>
    <submittedName>
        <fullName evidence="8">Predicted arabinose efflux permease, MFS family</fullName>
    </submittedName>
</protein>
<feature type="transmembrane region" description="Helical" evidence="6">
    <location>
        <begin position="12"/>
        <end position="33"/>
    </location>
</feature>
<dbReference type="EMBL" id="LT629759">
    <property type="protein sequence ID" value="SDR82713.1"/>
    <property type="molecule type" value="Genomic_DNA"/>
</dbReference>
<organism evidence="8 9">
    <name type="scientific">Parafannyhessea umbonata</name>
    <dbReference type="NCBI Taxonomy" id="604330"/>
    <lineage>
        <taxon>Bacteria</taxon>
        <taxon>Bacillati</taxon>
        <taxon>Actinomycetota</taxon>
        <taxon>Coriobacteriia</taxon>
        <taxon>Coriobacteriales</taxon>
        <taxon>Atopobiaceae</taxon>
        <taxon>Parafannyhessea</taxon>
    </lineage>
</organism>
<dbReference type="GO" id="GO:0005886">
    <property type="term" value="C:plasma membrane"/>
    <property type="evidence" value="ECO:0007669"/>
    <property type="project" value="UniProtKB-SubCell"/>
</dbReference>
<reference evidence="9" key="1">
    <citation type="submission" date="2016-10" db="EMBL/GenBank/DDBJ databases">
        <authorList>
            <person name="Varghese N."/>
            <person name="Submissions S."/>
        </authorList>
    </citation>
    <scope>NUCLEOTIDE SEQUENCE [LARGE SCALE GENOMIC DNA]</scope>
    <source>
        <strain evidence="9">DSM 22620</strain>
    </source>
</reference>
<evidence type="ECO:0000313" key="8">
    <source>
        <dbReference type="EMBL" id="SDR82713.1"/>
    </source>
</evidence>
<dbReference type="GO" id="GO:0022857">
    <property type="term" value="F:transmembrane transporter activity"/>
    <property type="evidence" value="ECO:0007669"/>
    <property type="project" value="InterPro"/>
</dbReference>
<dbReference type="InterPro" id="IPR050189">
    <property type="entry name" value="MFS_Efflux_Transporters"/>
</dbReference>
<dbReference type="Proteomes" id="UP000199480">
    <property type="component" value="Chromosome I"/>
</dbReference>
<sequence length="401" mass="42354">MNKTQVKYIVGIYSAAMCIMGMLVPVPILSSIAKSFPDANIAAVQMCIGIIPLCMALSAMFVSSVLATRVQKRHTALACHVLIMVAGLSVVAFHAELWQVLTASVFIGIGIGGIQNGTDALIADYFEGQQRGSIMGVYSTFVALGGILWTTLSGILGAREWYMAYAAYAAELPFIIIEAICLPMGHLEPKRKSNVFKNMPKEVALITLISFVFVLCFQLFSTNVSLIVAERGFGGTGESAMASTIMTVAGIFAGLLVGPLFKRFKNRAMPLAWCVTIVGLALALVAPSLVVLCAAGFVTSLGKETYVPLQGNFAAGNSTNEGRAFNLAIGMAGTNFGMALSPLFFEAATAPFGAQIGQKFVLGIAIIVVLVVFGMIHYAKLTPAQEAEEAVQAVAREAAAK</sequence>
<feature type="transmembrane region" description="Helical" evidence="6">
    <location>
        <begin position="39"/>
        <end position="63"/>
    </location>
</feature>
<dbReference type="InterPro" id="IPR011701">
    <property type="entry name" value="MFS"/>
</dbReference>
<accession>A0A1H1M7E3</accession>
<feature type="transmembrane region" description="Helical" evidence="6">
    <location>
        <begin position="360"/>
        <end position="379"/>
    </location>
</feature>
<evidence type="ECO:0000256" key="2">
    <source>
        <dbReference type="ARBA" id="ARBA00022475"/>
    </source>
</evidence>
<dbReference type="PANTHER" id="PTHR43124:SF3">
    <property type="entry name" value="CHLORAMPHENICOL EFFLUX PUMP RV0191"/>
    <property type="match status" value="1"/>
</dbReference>
<feature type="transmembrane region" description="Helical" evidence="6">
    <location>
        <begin position="203"/>
        <end position="220"/>
    </location>
</feature>
<dbReference type="Gene3D" id="1.20.1250.20">
    <property type="entry name" value="MFS general substrate transporter like domains"/>
    <property type="match status" value="1"/>
</dbReference>
<feature type="transmembrane region" description="Helical" evidence="6">
    <location>
        <begin position="273"/>
        <end position="298"/>
    </location>
</feature>
<evidence type="ECO:0000313" key="9">
    <source>
        <dbReference type="Proteomes" id="UP000199480"/>
    </source>
</evidence>
<feature type="transmembrane region" description="Helical" evidence="6">
    <location>
        <begin position="327"/>
        <end position="348"/>
    </location>
</feature>
<name>A0A1H1M7E3_9ACTN</name>
<dbReference type="AlphaFoldDB" id="A0A1H1M7E3"/>
<comment type="subcellular location">
    <subcellularLocation>
        <location evidence="1">Cell membrane</location>
        <topology evidence="1">Multi-pass membrane protein</topology>
    </subcellularLocation>
</comment>
<keyword evidence="4 6" id="KW-1133">Transmembrane helix</keyword>
<feature type="transmembrane region" description="Helical" evidence="6">
    <location>
        <begin position="135"/>
        <end position="156"/>
    </location>
</feature>
<feature type="domain" description="Major facilitator superfamily (MFS) profile" evidence="7">
    <location>
        <begin position="1"/>
        <end position="382"/>
    </location>
</feature>
<evidence type="ECO:0000256" key="5">
    <source>
        <dbReference type="ARBA" id="ARBA00023136"/>
    </source>
</evidence>
<dbReference type="PROSITE" id="PS50850">
    <property type="entry name" value="MFS"/>
    <property type="match status" value="1"/>
</dbReference>
<evidence type="ECO:0000256" key="3">
    <source>
        <dbReference type="ARBA" id="ARBA00022692"/>
    </source>
</evidence>
<dbReference type="RefSeq" id="WP_090862765.1">
    <property type="nucleotide sequence ID" value="NZ_LT629759.1"/>
</dbReference>
<feature type="transmembrane region" description="Helical" evidence="6">
    <location>
        <begin position="240"/>
        <end position="261"/>
    </location>
</feature>
<dbReference type="OrthoDB" id="9812221at2"/>
<proteinExistence type="predicted"/>
<dbReference type="InterPro" id="IPR020846">
    <property type="entry name" value="MFS_dom"/>
</dbReference>
<evidence type="ECO:0000256" key="4">
    <source>
        <dbReference type="ARBA" id="ARBA00022989"/>
    </source>
</evidence>
<feature type="transmembrane region" description="Helical" evidence="6">
    <location>
        <begin position="162"/>
        <end position="182"/>
    </location>
</feature>
<feature type="transmembrane region" description="Helical" evidence="6">
    <location>
        <begin position="75"/>
        <end position="95"/>
    </location>
</feature>
<evidence type="ECO:0000259" key="7">
    <source>
        <dbReference type="PROSITE" id="PS50850"/>
    </source>
</evidence>
<dbReference type="InterPro" id="IPR036259">
    <property type="entry name" value="MFS_trans_sf"/>
</dbReference>
<dbReference type="Pfam" id="PF07690">
    <property type="entry name" value="MFS_1"/>
    <property type="match status" value="1"/>
</dbReference>
<gene>
    <name evidence="8" type="ORF">SAMN04489857_1321</name>
</gene>